<dbReference type="InterPro" id="IPR002716">
    <property type="entry name" value="PIN_dom"/>
</dbReference>
<dbReference type="AlphaFoldDB" id="A0A0C7N4S3"/>
<protein>
    <submittedName>
        <fullName evidence="2">LALA0S01e11430g1_1</fullName>
    </submittedName>
</protein>
<dbReference type="OrthoDB" id="5361617at2759"/>
<dbReference type="Gene3D" id="3.40.50.1010">
    <property type="entry name" value="5'-nuclease"/>
    <property type="match status" value="1"/>
</dbReference>
<accession>A0A0C7N4S3</accession>
<evidence type="ECO:0000259" key="1">
    <source>
        <dbReference type="SMART" id="SM00670"/>
    </source>
</evidence>
<dbReference type="Proteomes" id="UP000054304">
    <property type="component" value="Unassembled WGS sequence"/>
</dbReference>
<dbReference type="EMBL" id="LN736360">
    <property type="protein sequence ID" value="CEP60462.1"/>
    <property type="molecule type" value="Genomic_DNA"/>
</dbReference>
<reference evidence="2 3" key="1">
    <citation type="submission" date="2014-12" db="EMBL/GenBank/DDBJ databases">
        <authorList>
            <person name="Neuveglise Cecile"/>
        </authorList>
    </citation>
    <scope>NUCLEOTIDE SEQUENCE [LARGE SCALE GENOMIC DNA]</scope>
    <source>
        <strain evidence="2 3">CBS 12615</strain>
    </source>
</reference>
<dbReference type="Pfam" id="PF13638">
    <property type="entry name" value="PIN_4"/>
    <property type="match status" value="1"/>
</dbReference>
<dbReference type="SMART" id="SM00670">
    <property type="entry name" value="PINc"/>
    <property type="match status" value="1"/>
</dbReference>
<dbReference type="GO" id="GO:0000184">
    <property type="term" value="P:nuclear-transcribed mRNA catabolic process, nonsense-mediated decay"/>
    <property type="evidence" value="ECO:0007669"/>
    <property type="project" value="EnsemblFungi"/>
</dbReference>
<sequence length="223" mass="25670">MSQLCYILDASCMEKGIGNVKRWFEGDQNRQFSQISFYIPTFTLQELDFLKYRRNSYTAKEALRFIDGTDFPQSVDLIIEFPELLDTIPWSNVLEHQAFEVPEFDLKPNSPHSLPRRLRNLLKSCTYKCHLEGSNNQTWTLVTEDPQIRRLADAFGIPHCSLVAADQEICKKLDKRAFQQSVKFSDSLKKTSVKGSSGGKDVYRAKFDQVMYASRGPGNLWKP</sequence>
<organism evidence="2 3">
    <name type="scientific">Lachancea lanzarotensis</name>
    <dbReference type="NCBI Taxonomy" id="1245769"/>
    <lineage>
        <taxon>Eukaryota</taxon>
        <taxon>Fungi</taxon>
        <taxon>Dikarya</taxon>
        <taxon>Ascomycota</taxon>
        <taxon>Saccharomycotina</taxon>
        <taxon>Saccharomycetes</taxon>
        <taxon>Saccharomycetales</taxon>
        <taxon>Saccharomycetaceae</taxon>
        <taxon>Lachancea</taxon>
    </lineage>
</organism>
<feature type="domain" description="PIN" evidence="1">
    <location>
        <begin position="4"/>
        <end position="150"/>
    </location>
</feature>
<name>A0A0C7N4S3_9SACH</name>
<proteinExistence type="predicted"/>
<evidence type="ECO:0000313" key="3">
    <source>
        <dbReference type="Proteomes" id="UP000054304"/>
    </source>
</evidence>
<dbReference type="RefSeq" id="XP_022626705.1">
    <property type="nucleotide sequence ID" value="XM_022774627.1"/>
</dbReference>
<dbReference type="GeneID" id="34683853"/>
<dbReference type="HOGENOM" id="CLU_1273151_0_0_1"/>
<keyword evidence="3" id="KW-1185">Reference proteome</keyword>
<gene>
    <name evidence="2" type="ORF">LALA0_S01e11430g</name>
</gene>
<evidence type="ECO:0000313" key="2">
    <source>
        <dbReference type="EMBL" id="CEP60462.1"/>
    </source>
</evidence>